<name>A0ABY9FC46_9PSED</name>
<accession>A0ABY9FC46</accession>
<organism evidence="1 2">
    <name type="scientific">Pseudomonas beijingensis</name>
    <dbReference type="NCBI Taxonomy" id="2954101"/>
    <lineage>
        <taxon>Bacteria</taxon>
        <taxon>Pseudomonadati</taxon>
        <taxon>Pseudomonadota</taxon>
        <taxon>Gammaproteobacteria</taxon>
        <taxon>Pseudomonadales</taxon>
        <taxon>Pseudomonadaceae</taxon>
        <taxon>Pseudomonas</taxon>
    </lineage>
</organism>
<evidence type="ECO:0000313" key="2">
    <source>
        <dbReference type="Proteomes" id="UP001224838"/>
    </source>
</evidence>
<reference evidence="1 2" key="1">
    <citation type="submission" date="2023-02" db="EMBL/GenBank/DDBJ databases">
        <title>Evolution of Hrp T3SS in non-pathogenic Pseudomonas fluorescens.</title>
        <authorList>
            <person name="Liao K."/>
            <person name="Wei H."/>
            <person name="Gu Y."/>
        </authorList>
    </citation>
    <scope>NUCLEOTIDE SEQUENCE [LARGE SCALE GENOMIC DNA]</scope>
    <source>
        <strain evidence="1 2">FP2034</strain>
    </source>
</reference>
<protein>
    <submittedName>
        <fullName evidence="1">Uncharacterized protein</fullName>
    </submittedName>
</protein>
<sequence>MSKMSLTQLVAEMQGKSLTYGWDAITLYDQRKTNELLMQLYIERINSENGYIEPMSMIIGWGEGAPYKEYIYDLRLSAPRLSFENADPRGPAKARLTLDMIGGMIVSAKREPGGPFFISRLLKVLPVGGPQLWMDQPVTKATVGGLGDVLIDLKSAENFMANFVLGPLAMKEVGKRFKQYFDDNIPTELKVFPLGRLEGHSNGILTPQNFEVRAMKSDPNALFGEEQYGDGALMLFITLKDGQDGTVYPGPNDTYMIPADGNGQKFTGAMLLSSRILASKVLKPALEASIGKGLVLRAVDGGRDRATTLEATDGGAAIGFDTAFYWYWYAPTQTQRQTNSKLDPFSYVFRKVDNSATGLTVGYRSAGSLVIDWKGIVSGRCAVPAYKPDHQFNYSSDYYMGMKLDLALDRESGHVELINSGILHMDAVTTFHGSASHYWNMDGEKETKDFIRDRIRSTISDVVKKIEIPSIDTFLIRNLLFPDHSALHLNEAFVPGDLAVFGEIEPLRTNMQLTPVNSTVAAGSGFQFRLTPTPANITWSARDIDSRVSLPHVISSSGYFTAPSLDQLPEGFLAIVVTARGTLDGNPVQSSALVSVLDSMILSNPLYDSCNPGESRTLSAQSLDDGTLTWNILTPQWGSTLTPVEGEPTKRTYTAGGSSDYDVPFSLDKIEVKQTSNGQVSHIHILIHNQAVSTPLWISEASEPASGTVQFELRPRGEPADPSRVIWKLLGGPGTFDERTGVYQEPASVAPSSFIVVSGTIPGELQDVQALAAIPLPLSKYAELMDILQEEAPPLDPGLERPAMPTGFRLTHNNYYPIQFQWNASNHVAKYRLYRWWVPIADITGTEYVAANVQGYNRFHLRAVSANGLLSERTPYVYFYPPGYLSSEQEENSS</sequence>
<proteinExistence type="predicted"/>
<dbReference type="EMBL" id="CP117451">
    <property type="protein sequence ID" value="WLG99814.1"/>
    <property type="molecule type" value="Genomic_DNA"/>
</dbReference>
<dbReference type="RefSeq" id="WP_305468072.1">
    <property type="nucleotide sequence ID" value="NZ_CP117451.1"/>
</dbReference>
<dbReference type="Proteomes" id="UP001224838">
    <property type="component" value="Chromosome"/>
</dbReference>
<evidence type="ECO:0000313" key="1">
    <source>
        <dbReference type="EMBL" id="WLG99814.1"/>
    </source>
</evidence>
<gene>
    <name evidence="1" type="ORF">PSH92_20975</name>
</gene>
<keyword evidence="2" id="KW-1185">Reference proteome</keyword>